<evidence type="ECO:0000313" key="3">
    <source>
        <dbReference type="EMBL" id="SBP00689.1"/>
    </source>
</evidence>
<sequence>MKPTLRRILRDERTLQLGVHPFRAVMLSGLTQPVLEWVEGLDGTRDLETVLREAALAGLDELRARSLLDQLAAQGALHDAATGPGSLRDLPLAERDRLKPELSALDLASTSPDGMIALFERRRRARVRVYGAGRVGAQIVALLAAAGVGHLRVLDPGETRPQDLTPGGLTWAEVGLSREVGAVAVARRFTSAGHRPLESDEPTAAEYREALDAAGVPPNPPALPDPPRPPRVPTRSSRTAARPPARVTGTAATSATPPRPSPVPPGTGARTASPPNPRTPSPPNARTTPSPNPRAPSQPNARTAPPPNDARALPSPGAGTTEERCRPTVKAVAGGTFLGDRSDRPDLVILAPVDPMDLLLVNDLNSLRIPHLLVSAFEGHGTVGPLVLPGDTACLHCLDLTRRDRDPYWPIVTARLGGYPPGEIACDVALATVVAAQATGHALAFIDGKEPAVTNGTMDVTPDWRWRRRPWKAHPQCRCMRNNPYSLRMVMAPDRD</sequence>
<feature type="compositionally biased region" description="Pro residues" evidence="1">
    <location>
        <begin position="217"/>
        <end position="232"/>
    </location>
</feature>
<dbReference type="EMBL" id="LT559118">
    <property type="protein sequence ID" value="SBP00689.1"/>
    <property type="molecule type" value="Genomic_DNA"/>
</dbReference>
<dbReference type="Gene3D" id="3.40.50.720">
    <property type="entry name" value="NAD(P)-binding Rossmann-like Domain"/>
    <property type="match status" value="2"/>
</dbReference>
<accession>A0A1M4EPE2</accession>
<dbReference type="InterPro" id="IPR000594">
    <property type="entry name" value="ThiF_NAD_FAD-bd"/>
</dbReference>
<protein>
    <submittedName>
        <fullName evidence="3">Molybdopterin biosynthesis protein MoeB</fullName>
    </submittedName>
</protein>
<gene>
    <name evidence="3" type="ORF">BN4615_P10205</name>
</gene>
<dbReference type="Pfam" id="PF00899">
    <property type="entry name" value="ThiF"/>
    <property type="match status" value="1"/>
</dbReference>
<dbReference type="GO" id="GO:0008641">
    <property type="term" value="F:ubiquitin-like modifier activating enzyme activity"/>
    <property type="evidence" value="ECO:0007669"/>
    <property type="project" value="InterPro"/>
</dbReference>
<feature type="domain" description="THIF-type NAD/FAD binding fold" evidence="2">
    <location>
        <begin position="120"/>
        <end position="178"/>
    </location>
</feature>
<proteinExistence type="predicted"/>
<feature type="compositionally biased region" description="Pro residues" evidence="1">
    <location>
        <begin position="274"/>
        <end position="283"/>
    </location>
</feature>
<organism evidence="3">
    <name type="scientific">Nonomuraea gerenzanensis</name>
    <dbReference type="NCBI Taxonomy" id="93944"/>
    <lineage>
        <taxon>Bacteria</taxon>
        <taxon>Bacillati</taxon>
        <taxon>Actinomycetota</taxon>
        <taxon>Actinomycetes</taxon>
        <taxon>Streptosporangiales</taxon>
        <taxon>Streptosporangiaceae</taxon>
        <taxon>Nonomuraea</taxon>
    </lineage>
</organism>
<reference evidence="3" key="1">
    <citation type="submission" date="2016-04" db="EMBL/GenBank/DDBJ databases">
        <authorList>
            <person name="Evans L.H."/>
            <person name="Alamgir A."/>
            <person name="Owens N."/>
            <person name="Weber N.D."/>
            <person name="Virtaneva K."/>
            <person name="Barbian K."/>
            <person name="Babar A."/>
            <person name="Rosenke K."/>
        </authorList>
    </citation>
    <scope>NUCLEOTIDE SEQUENCE</scope>
    <source>
        <strain evidence="3">Nono1</strain>
    </source>
</reference>
<evidence type="ECO:0000259" key="2">
    <source>
        <dbReference type="Pfam" id="PF00899"/>
    </source>
</evidence>
<name>A0A1M4EPE2_9ACTN</name>
<evidence type="ECO:0000256" key="1">
    <source>
        <dbReference type="SAM" id="MobiDB-lite"/>
    </source>
</evidence>
<dbReference type="RefSeq" id="WP_225269263.1">
    <property type="nucleotide sequence ID" value="NZ_CP084058.1"/>
</dbReference>
<feature type="compositionally biased region" description="Low complexity" evidence="1">
    <location>
        <begin position="233"/>
        <end position="256"/>
    </location>
</feature>
<dbReference type="InterPro" id="IPR035985">
    <property type="entry name" value="Ubiquitin-activating_enz"/>
</dbReference>
<feature type="region of interest" description="Disordered" evidence="1">
    <location>
        <begin position="213"/>
        <end position="327"/>
    </location>
</feature>
<dbReference type="SUPFAM" id="SSF69572">
    <property type="entry name" value="Activating enzymes of the ubiquitin-like proteins"/>
    <property type="match status" value="1"/>
</dbReference>
<dbReference type="AlphaFoldDB" id="A0A1M4EPE2"/>